<reference evidence="3" key="1">
    <citation type="submission" date="2022-10" db="EMBL/GenBank/DDBJ databases">
        <title>The complete genomes of actinobacterial strains from the NBC collection.</title>
        <authorList>
            <person name="Joergensen T.S."/>
            <person name="Alvarez Arevalo M."/>
            <person name="Sterndorff E.B."/>
            <person name="Faurdal D."/>
            <person name="Vuksanovic O."/>
            <person name="Mourched A.-S."/>
            <person name="Charusanti P."/>
            <person name="Shaw S."/>
            <person name="Blin K."/>
            <person name="Weber T."/>
        </authorList>
    </citation>
    <scope>NUCLEOTIDE SEQUENCE</scope>
    <source>
        <strain evidence="3">NBC 00180</strain>
    </source>
</reference>
<feature type="compositionally biased region" description="Gly residues" evidence="1">
    <location>
        <begin position="84"/>
        <end position="98"/>
    </location>
</feature>
<feature type="region of interest" description="Disordered" evidence="1">
    <location>
        <begin position="567"/>
        <end position="606"/>
    </location>
</feature>
<evidence type="ECO:0000256" key="2">
    <source>
        <dbReference type="SAM" id="Phobius"/>
    </source>
</evidence>
<feature type="transmembrane region" description="Helical" evidence="2">
    <location>
        <begin position="541"/>
        <end position="563"/>
    </location>
</feature>
<feature type="transmembrane region" description="Helical" evidence="2">
    <location>
        <begin position="181"/>
        <end position="201"/>
    </location>
</feature>
<evidence type="ECO:0000313" key="3">
    <source>
        <dbReference type="EMBL" id="WTP87483.1"/>
    </source>
</evidence>
<feature type="transmembrane region" description="Helical" evidence="2">
    <location>
        <begin position="320"/>
        <end position="337"/>
    </location>
</feature>
<dbReference type="PANTHER" id="PTHR41771">
    <property type="entry name" value="MEMBRANE PROTEIN-RELATED"/>
    <property type="match status" value="1"/>
</dbReference>
<accession>A0AAU1HXS6</accession>
<keyword evidence="2" id="KW-0472">Membrane</keyword>
<name>A0AAU1HXS6_9ACTN</name>
<dbReference type="EMBL" id="CP108140">
    <property type="protein sequence ID" value="WTP87483.1"/>
    <property type="molecule type" value="Genomic_DNA"/>
</dbReference>
<feature type="transmembrane region" description="Helical" evidence="2">
    <location>
        <begin position="499"/>
        <end position="521"/>
    </location>
</feature>
<feature type="region of interest" description="Disordered" evidence="1">
    <location>
        <begin position="1"/>
        <end position="173"/>
    </location>
</feature>
<feature type="transmembrane region" description="Helical" evidence="2">
    <location>
        <begin position="370"/>
        <end position="388"/>
    </location>
</feature>
<dbReference type="PANTHER" id="PTHR41771:SF1">
    <property type="entry name" value="MEMBRANE PROTEIN"/>
    <property type="match status" value="1"/>
</dbReference>
<keyword evidence="2" id="KW-1133">Transmembrane helix</keyword>
<feature type="compositionally biased region" description="Gly residues" evidence="1">
    <location>
        <begin position="45"/>
        <end position="59"/>
    </location>
</feature>
<gene>
    <name evidence="3" type="ORF">OG477_19815</name>
</gene>
<feature type="compositionally biased region" description="Gly residues" evidence="1">
    <location>
        <begin position="18"/>
        <end position="39"/>
    </location>
</feature>
<proteinExistence type="predicted"/>
<sequence>MTTTHEPPYPPPDPPRGSGSGNGPGLGPARGNGRTGGLGSEVPGGRYGGAYGRGPGGGQDDQETGNGGWHEHGPRSGGMQDRGSGVGGGQGRGPGPGGFHERGPEPGGSQAPVPGPGDGHGHDSGGSHGHGPGSGGGHGHGPGSGGRRGGGDGGEHGHGHGHSHSHAHGPAAPVSRHLRKVIAAVVIPFAAAVVVGLAVLWPGGAPPHERTGVGFDRQTQQATVTKVVEVSCQEVGASGVPPTGDTSTAEGSSAVQQESGTCKKATIRVDGGKDKGRTFTEIVQPDQSRQLQEGQEVVVAYEPSAPQDLQYSVTDVNRRVPLTVLAGIFAVAVVVVGRLRGLMALISLAISFAVLNFFILPAILQGSNPLVVAVVGSSAIMLIALYLCHGLSARTSVAVLGTLISLLLIGILGSVFIDWAALTGNTDDNTGLIHGLYPSIDMSGLLLAGIIIGSLGVLDDVTVTQTSAVWELHEANPAMGWRGLYQAGIRIGRDHIASVVNTLVLAYAGAALPLLLLFSIAQSGVGTVANSELVAEEIVRTLVGSIGLVASVPVTTALAALVVSADRPEKGAVPAGAQPVPAGGAPISTGPQPASGRGGRGRRRKR</sequence>
<feature type="region of interest" description="Disordered" evidence="1">
    <location>
        <begin position="236"/>
        <end position="260"/>
    </location>
</feature>
<feature type="compositionally biased region" description="Gly residues" evidence="1">
    <location>
        <begin position="126"/>
        <end position="148"/>
    </location>
</feature>
<feature type="transmembrane region" description="Helical" evidence="2">
    <location>
        <begin position="397"/>
        <end position="417"/>
    </location>
</feature>
<dbReference type="InterPro" id="IPR012507">
    <property type="entry name" value="YibE_F"/>
</dbReference>
<keyword evidence="2" id="KW-0812">Transmembrane</keyword>
<dbReference type="AlphaFoldDB" id="A0AAU1HXS6"/>
<protein>
    <submittedName>
        <fullName evidence="3">YibE/F family protein</fullName>
    </submittedName>
</protein>
<organism evidence="3">
    <name type="scientific">Streptomyces sp. NBC_00180</name>
    <dbReference type="NCBI Taxonomy" id="2903632"/>
    <lineage>
        <taxon>Bacteria</taxon>
        <taxon>Bacillati</taxon>
        <taxon>Actinomycetota</taxon>
        <taxon>Actinomycetes</taxon>
        <taxon>Kitasatosporales</taxon>
        <taxon>Streptomycetaceae</taxon>
        <taxon>Streptomyces</taxon>
    </lineage>
</organism>
<feature type="transmembrane region" description="Helical" evidence="2">
    <location>
        <begin position="437"/>
        <end position="458"/>
    </location>
</feature>
<feature type="compositionally biased region" description="Low complexity" evidence="1">
    <location>
        <begin position="567"/>
        <end position="586"/>
    </location>
</feature>
<feature type="compositionally biased region" description="Basic and acidic residues" evidence="1">
    <location>
        <begin position="149"/>
        <end position="158"/>
    </location>
</feature>
<evidence type="ECO:0000256" key="1">
    <source>
        <dbReference type="SAM" id="MobiDB-lite"/>
    </source>
</evidence>
<feature type="compositionally biased region" description="Polar residues" evidence="1">
    <location>
        <begin position="244"/>
        <end position="260"/>
    </location>
</feature>
<feature type="transmembrane region" description="Helical" evidence="2">
    <location>
        <begin position="344"/>
        <end position="364"/>
    </location>
</feature>
<dbReference type="Pfam" id="PF07907">
    <property type="entry name" value="YibE_F"/>
    <property type="match status" value="1"/>
</dbReference>